<dbReference type="Proteomes" id="UP001642409">
    <property type="component" value="Unassembled WGS sequence"/>
</dbReference>
<protein>
    <submittedName>
        <fullName evidence="3">Hypothetical_protein</fullName>
    </submittedName>
</protein>
<reference evidence="3 4" key="2">
    <citation type="submission" date="2024-07" db="EMBL/GenBank/DDBJ databases">
        <authorList>
            <person name="Akdeniz Z."/>
        </authorList>
    </citation>
    <scope>NUCLEOTIDE SEQUENCE [LARGE SCALE GENOMIC DNA]</scope>
</reference>
<keyword evidence="4" id="KW-1185">Reference proteome</keyword>
<reference evidence="2" key="1">
    <citation type="submission" date="2023-06" db="EMBL/GenBank/DDBJ databases">
        <authorList>
            <person name="Kurt Z."/>
        </authorList>
    </citation>
    <scope>NUCLEOTIDE SEQUENCE</scope>
</reference>
<evidence type="ECO:0000256" key="1">
    <source>
        <dbReference type="SAM" id="Phobius"/>
    </source>
</evidence>
<accession>A0AA86QJX6</accession>
<sequence>MAKCSLKTKQRILIFLGIILSPLILCCLILAAVCYYCIILPAKGITHIILMKKYQRNRKMKYLSKDFQLQGKLQYELQDIMFSLKPLSYLKMHLSIANGYISLLNQELMLMNTKQLQYKFTQGQIENFLYYISLKKFKFVAQNSTLKIPQSCTLNIVQHNGNYYILIFDFIFILSSNLDLQLISQIPDFAYFRNYGTNLNQSAQLFTLNNKLYVHNCSSKLFEVKNKNKLKCVNKKHLNYFYAQFCDKVFALTFNQIFQVNNINSYVKIKDIQSSVLLFCSGAVLILVSVNDWQNREVFQILNMLDSRVEIKQRKSLELIINKQMNYEMLELGENRFKLKDCILDEIFGPEFKKRVSEYEKAYKLKQPKCESKQISKFVFDSKMELIFEPQIRSVNTKLNQLTIKTRDLQFQTNVKINRLLSIQTQVVAKFNGLEYSEYDQ</sequence>
<evidence type="ECO:0000313" key="2">
    <source>
        <dbReference type="EMBL" id="CAI9955803.1"/>
    </source>
</evidence>
<organism evidence="2">
    <name type="scientific">Hexamita inflata</name>
    <dbReference type="NCBI Taxonomy" id="28002"/>
    <lineage>
        <taxon>Eukaryota</taxon>
        <taxon>Metamonada</taxon>
        <taxon>Diplomonadida</taxon>
        <taxon>Hexamitidae</taxon>
        <taxon>Hexamitinae</taxon>
        <taxon>Hexamita</taxon>
    </lineage>
</organism>
<dbReference type="EMBL" id="CATOUU010000867">
    <property type="protein sequence ID" value="CAI9955803.1"/>
    <property type="molecule type" value="Genomic_DNA"/>
</dbReference>
<comment type="caution">
    <text evidence="2">The sequence shown here is derived from an EMBL/GenBank/DDBJ whole genome shotgun (WGS) entry which is preliminary data.</text>
</comment>
<dbReference type="EMBL" id="CAXDID020000456">
    <property type="protein sequence ID" value="CAL6093281.1"/>
    <property type="molecule type" value="Genomic_DNA"/>
</dbReference>
<proteinExistence type="predicted"/>
<keyword evidence="1" id="KW-0812">Transmembrane</keyword>
<name>A0AA86QJX6_9EUKA</name>
<evidence type="ECO:0000313" key="3">
    <source>
        <dbReference type="EMBL" id="CAL6093281.1"/>
    </source>
</evidence>
<evidence type="ECO:0000313" key="4">
    <source>
        <dbReference type="Proteomes" id="UP001642409"/>
    </source>
</evidence>
<keyword evidence="1" id="KW-1133">Transmembrane helix</keyword>
<keyword evidence="1" id="KW-0472">Membrane</keyword>
<feature type="transmembrane region" description="Helical" evidence="1">
    <location>
        <begin position="12"/>
        <end position="33"/>
    </location>
</feature>
<dbReference type="AlphaFoldDB" id="A0AA86QJX6"/>
<gene>
    <name evidence="2" type="ORF">HINF_LOCUS43448</name>
    <name evidence="3" type="ORF">HINF_LOCUS66903</name>
</gene>